<feature type="transmembrane region" description="Helical" evidence="13">
    <location>
        <begin position="294"/>
        <end position="313"/>
    </location>
</feature>
<comment type="caution">
    <text evidence="15">The sequence shown here is derived from an EMBL/GenBank/DDBJ whole genome shotgun (WGS) entry which is preliminary data.</text>
</comment>
<dbReference type="PROSITE" id="PS51201">
    <property type="entry name" value="RCK_N"/>
    <property type="match status" value="1"/>
</dbReference>
<dbReference type="InterPro" id="IPR006153">
    <property type="entry name" value="Cation/H_exchanger_TM"/>
</dbReference>
<proteinExistence type="inferred from homology"/>
<dbReference type="FunFam" id="3.40.50.720:FF:000036">
    <property type="entry name" value="Glutathione-regulated potassium-efflux system protein KefB"/>
    <property type="match status" value="1"/>
</dbReference>
<evidence type="ECO:0000256" key="2">
    <source>
        <dbReference type="ARBA" id="ARBA00005551"/>
    </source>
</evidence>
<dbReference type="NCBIfam" id="TIGR00932">
    <property type="entry name" value="2a37"/>
    <property type="match status" value="1"/>
</dbReference>
<protein>
    <submittedName>
        <fullName evidence="15">Potassium transporter KefB</fullName>
    </submittedName>
</protein>
<comment type="subcellular location">
    <subcellularLocation>
        <location evidence="1">Cell inner membrane</location>
        <topology evidence="1">Multi-pass membrane protein</topology>
    </subcellularLocation>
</comment>
<organism evidence="15 16">
    <name type="scientific">Sorangium cellulosum</name>
    <name type="common">Polyangium cellulosum</name>
    <dbReference type="NCBI Taxonomy" id="56"/>
    <lineage>
        <taxon>Bacteria</taxon>
        <taxon>Pseudomonadati</taxon>
        <taxon>Myxococcota</taxon>
        <taxon>Polyangia</taxon>
        <taxon>Polyangiales</taxon>
        <taxon>Polyangiaceae</taxon>
        <taxon>Sorangium</taxon>
    </lineage>
</organism>
<evidence type="ECO:0000256" key="10">
    <source>
        <dbReference type="ARBA" id="ARBA00022989"/>
    </source>
</evidence>
<keyword evidence="11" id="KW-0406">Ion transport</keyword>
<dbReference type="GO" id="GO:0008324">
    <property type="term" value="F:monoatomic cation transmembrane transporter activity"/>
    <property type="evidence" value="ECO:0007669"/>
    <property type="project" value="InterPro"/>
</dbReference>
<keyword evidence="3" id="KW-0813">Transport</keyword>
<feature type="transmembrane region" description="Helical" evidence="13">
    <location>
        <begin position="179"/>
        <end position="201"/>
    </location>
</feature>
<dbReference type="FunFam" id="1.20.1530.20:FF:000001">
    <property type="entry name" value="Glutathione-regulated potassium-efflux system protein KefB"/>
    <property type="match status" value="1"/>
</dbReference>
<dbReference type="GO" id="GO:0015297">
    <property type="term" value="F:antiporter activity"/>
    <property type="evidence" value="ECO:0007669"/>
    <property type="project" value="UniProtKB-KW"/>
</dbReference>
<dbReference type="PANTHER" id="PTHR46157:SF4">
    <property type="entry name" value="K(+) EFFLUX ANTIPORTER 3, CHLOROPLASTIC"/>
    <property type="match status" value="1"/>
</dbReference>
<dbReference type="InterPro" id="IPR003148">
    <property type="entry name" value="RCK_N"/>
</dbReference>
<sequence>MSLLSHAAVFLGAAVVAVPLFKRLGLGAVLGYLVAGALIGPWGLRIVTDVENILHFSELGVVLLLFLIGLELQPSRLWVLRRAVFGLGGAQVAVTGALIALVAVALGHRADTAAIAGLGLSLSSTAFVLQILAEKGQMQAQHGRSAFAILLFQDLAVIPLLALLPLLGPGGGSPAEGSALASSIKAVAVLLAVVAGGRYLVRPVFRAIAAAHAHEIFTAAALLVVLGTALLMVQVGLSMSLGAFMAGVLLADSEYRHELEADIAPFKGLLMGLFFIAVGMSANIGLLIERPLSVLGLVLGMMALKAAVLFVLGRASGHAVGSARDLALALPQGGEFAFVLFGLAAGQGIMDRLLADLLVVVVTLSMALTPLVIALGDLLLQRWRRAGPAREFDAIEDGDPKVIIAGYGRFGQIVSRVLRTRKIPFTALDASATQVDFVRKYGNKIYYGDASRLDLLRAARADKAKIFVLAIDDVASSVKTAEIVKRHFPELKIYARARNRQHAYQLMDIGVELLERETFRSSLEVAARVLEGLGMRAPDTRAIVERFRAHDERVLLRGHAVHHDEAKLIEAARQAAQELEGLFETDESAPSGRDEKAAAM</sequence>
<accession>A0A150PT25</accession>
<dbReference type="InterPro" id="IPR036291">
    <property type="entry name" value="NAD(P)-bd_dom_sf"/>
</dbReference>
<feature type="transmembrane region" description="Helical" evidence="13">
    <location>
        <begin position="84"/>
        <end position="107"/>
    </location>
</feature>
<reference evidence="15 16" key="1">
    <citation type="submission" date="2014-02" db="EMBL/GenBank/DDBJ databases">
        <title>The small core and large imbalanced accessory genome model reveals a collaborative survival strategy of Sorangium cellulosum strains in nature.</title>
        <authorList>
            <person name="Han K."/>
            <person name="Peng R."/>
            <person name="Blom J."/>
            <person name="Li Y.-Z."/>
        </authorList>
    </citation>
    <scope>NUCLEOTIDE SEQUENCE [LARGE SCALE GENOMIC DNA]</scope>
    <source>
        <strain evidence="15 16">So0157-18</strain>
    </source>
</reference>
<dbReference type="Pfam" id="PF00999">
    <property type="entry name" value="Na_H_Exchanger"/>
    <property type="match status" value="1"/>
</dbReference>
<evidence type="ECO:0000256" key="5">
    <source>
        <dbReference type="ARBA" id="ARBA00022475"/>
    </source>
</evidence>
<dbReference type="InterPro" id="IPR038770">
    <property type="entry name" value="Na+/solute_symporter_sf"/>
</dbReference>
<feature type="transmembrane region" description="Helical" evidence="13">
    <location>
        <begin position="213"/>
        <end position="233"/>
    </location>
</feature>
<dbReference type="PANTHER" id="PTHR46157">
    <property type="entry name" value="K(+) EFFLUX ANTIPORTER 3, CHLOROPLASTIC"/>
    <property type="match status" value="1"/>
</dbReference>
<evidence type="ECO:0000256" key="7">
    <source>
        <dbReference type="ARBA" id="ARBA00022538"/>
    </source>
</evidence>
<dbReference type="Pfam" id="PF02254">
    <property type="entry name" value="TrkA_N"/>
    <property type="match status" value="1"/>
</dbReference>
<evidence type="ECO:0000256" key="1">
    <source>
        <dbReference type="ARBA" id="ARBA00004429"/>
    </source>
</evidence>
<name>A0A150PT25_SORCE</name>
<evidence type="ECO:0000256" key="12">
    <source>
        <dbReference type="ARBA" id="ARBA00023136"/>
    </source>
</evidence>
<feature type="transmembrane region" description="Helical" evidence="13">
    <location>
        <begin position="268"/>
        <end position="288"/>
    </location>
</feature>
<comment type="similarity">
    <text evidence="2">Belongs to the monovalent cation:proton antiporter 2 (CPA2) transporter (TC 2.A.37) family.</text>
</comment>
<dbReference type="GO" id="GO:0006813">
    <property type="term" value="P:potassium ion transport"/>
    <property type="evidence" value="ECO:0007669"/>
    <property type="project" value="UniProtKB-KW"/>
</dbReference>
<keyword evidence="10 13" id="KW-1133">Transmembrane helix</keyword>
<keyword evidence="4" id="KW-0050">Antiport</keyword>
<keyword evidence="7" id="KW-0633">Potassium transport</keyword>
<evidence type="ECO:0000256" key="4">
    <source>
        <dbReference type="ARBA" id="ARBA00022449"/>
    </source>
</evidence>
<dbReference type="EMBL" id="JELX01001464">
    <property type="protein sequence ID" value="KYF58901.1"/>
    <property type="molecule type" value="Genomic_DNA"/>
</dbReference>
<dbReference type="AlphaFoldDB" id="A0A150PT25"/>
<keyword evidence="8 13" id="KW-0812">Transmembrane</keyword>
<dbReference type="GO" id="GO:0005886">
    <property type="term" value="C:plasma membrane"/>
    <property type="evidence" value="ECO:0007669"/>
    <property type="project" value="UniProtKB-SubCell"/>
</dbReference>
<dbReference type="InterPro" id="IPR004771">
    <property type="entry name" value="K/H_exchanger"/>
</dbReference>
<evidence type="ECO:0000313" key="16">
    <source>
        <dbReference type="Proteomes" id="UP000075604"/>
    </source>
</evidence>
<evidence type="ECO:0000259" key="14">
    <source>
        <dbReference type="PROSITE" id="PS51201"/>
    </source>
</evidence>
<evidence type="ECO:0000256" key="11">
    <source>
        <dbReference type="ARBA" id="ARBA00023065"/>
    </source>
</evidence>
<evidence type="ECO:0000256" key="13">
    <source>
        <dbReference type="SAM" id="Phobius"/>
    </source>
</evidence>
<feature type="transmembrane region" description="Helical" evidence="13">
    <location>
        <begin position="145"/>
        <end position="167"/>
    </location>
</feature>
<feature type="transmembrane region" description="Helical" evidence="13">
    <location>
        <begin position="357"/>
        <end position="380"/>
    </location>
</feature>
<dbReference type="Proteomes" id="UP000075604">
    <property type="component" value="Unassembled WGS sequence"/>
</dbReference>
<evidence type="ECO:0000256" key="3">
    <source>
        <dbReference type="ARBA" id="ARBA00022448"/>
    </source>
</evidence>
<evidence type="ECO:0000256" key="8">
    <source>
        <dbReference type="ARBA" id="ARBA00022692"/>
    </source>
</evidence>
<dbReference type="SUPFAM" id="SSF51735">
    <property type="entry name" value="NAD(P)-binding Rossmann-fold domains"/>
    <property type="match status" value="1"/>
</dbReference>
<keyword evidence="12 13" id="KW-0472">Membrane</keyword>
<feature type="transmembrane region" description="Helical" evidence="13">
    <location>
        <begin position="325"/>
        <end position="345"/>
    </location>
</feature>
<feature type="transmembrane region" description="Helical" evidence="13">
    <location>
        <begin position="113"/>
        <end position="133"/>
    </location>
</feature>
<evidence type="ECO:0000256" key="6">
    <source>
        <dbReference type="ARBA" id="ARBA00022519"/>
    </source>
</evidence>
<keyword evidence="9" id="KW-0630">Potassium</keyword>
<feature type="domain" description="RCK N-terminal" evidence="14">
    <location>
        <begin position="399"/>
        <end position="518"/>
    </location>
</feature>
<feature type="transmembrane region" description="Helical" evidence="13">
    <location>
        <begin position="29"/>
        <end position="47"/>
    </location>
</feature>
<keyword evidence="5" id="KW-1003">Cell membrane</keyword>
<keyword evidence="6" id="KW-0997">Cell inner membrane</keyword>
<evidence type="ECO:0000313" key="15">
    <source>
        <dbReference type="EMBL" id="KYF58901.1"/>
    </source>
</evidence>
<feature type="transmembrane region" description="Helical" evidence="13">
    <location>
        <begin position="53"/>
        <end position="72"/>
    </location>
</feature>
<dbReference type="Gene3D" id="3.40.50.720">
    <property type="entry name" value="NAD(P)-binding Rossmann-like Domain"/>
    <property type="match status" value="1"/>
</dbReference>
<gene>
    <name evidence="15" type="ORF">BE04_30460</name>
</gene>
<dbReference type="Gene3D" id="1.20.1530.20">
    <property type="match status" value="1"/>
</dbReference>
<evidence type="ECO:0000256" key="9">
    <source>
        <dbReference type="ARBA" id="ARBA00022958"/>
    </source>
</evidence>
<feature type="transmembrane region" description="Helical" evidence="13">
    <location>
        <begin position="6"/>
        <end position="22"/>
    </location>
</feature>
<dbReference type="GO" id="GO:1902600">
    <property type="term" value="P:proton transmembrane transport"/>
    <property type="evidence" value="ECO:0007669"/>
    <property type="project" value="InterPro"/>
</dbReference>